<dbReference type="InterPro" id="IPR001173">
    <property type="entry name" value="Glyco_trans_2-like"/>
</dbReference>
<keyword evidence="1" id="KW-0812">Transmembrane</keyword>
<dbReference type="Gene3D" id="3.90.550.10">
    <property type="entry name" value="Spore Coat Polysaccharide Biosynthesis Protein SpsA, Chain A"/>
    <property type="match status" value="1"/>
</dbReference>
<dbReference type="PANTHER" id="PTHR43630:SF2">
    <property type="entry name" value="GLYCOSYLTRANSFERASE"/>
    <property type="match status" value="1"/>
</dbReference>
<dbReference type="GO" id="GO:0016740">
    <property type="term" value="F:transferase activity"/>
    <property type="evidence" value="ECO:0007669"/>
    <property type="project" value="UniProtKB-KW"/>
</dbReference>
<dbReference type="PANTHER" id="PTHR43630">
    <property type="entry name" value="POLY-BETA-1,6-N-ACETYL-D-GLUCOSAMINE SYNTHASE"/>
    <property type="match status" value="1"/>
</dbReference>
<keyword evidence="3" id="KW-0808">Transferase</keyword>
<organism evidence="3 4">
    <name type="scientific">Candidatus Beckwithbacteria bacterium CG10_big_fil_rev_8_21_14_0_10_34_10</name>
    <dbReference type="NCBI Taxonomy" id="1974495"/>
    <lineage>
        <taxon>Bacteria</taxon>
        <taxon>Candidatus Beckwithiibacteriota</taxon>
    </lineage>
</organism>
<dbReference type="CDD" id="cd02511">
    <property type="entry name" value="Beta4Glucosyltransferase"/>
    <property type="match status" value="1"/>
</dbReference>
<evidence type="ECO:0000313" key="4">
    <source>
        <dbReference type="Proteomes" id="UP000230093"/>
    </source>
</evidence>
<dbReference type="Proteomes" id="UP000230093">
    <property type="component" value="Unassembled WGS sequence"/>
</dbReference>
<accession>A0A2H0WBS1</accession>
<dbReference type="InterPro" id="IPR029044">
    <property type="entry name" value="Nucleotide-diphossugar_trans"/>
</dbReference>
<feature type="domain" description="Glycosyltransferase 2-like" evidence="2">
    <location>
        <begin position="7"/>
        <end position="93"/>
    </location>
</feature>
<dbReference type="AlphaFoldDB" id="A0A2H0WBS1"/>
<evidence type="ECO:0000256" key="1">
    <source>
        <dbReference type="SAM" id="Phobius"/>
    </source>
</evidence>
<keyword evidence="1" id="KW-0472">Membrane</keyword>
<keyword evidence="1" id="KW-1133">Transmembrane helix</keyword>
<protein>
    <submittedName>
        <fullName evidence="3">Glycosyltransferase family 2 protein</fullName>
    </submittedName>
</protein>
<reference evidence="4" key="1">
    <citation type="submission" date="2017-09" db="EMBL/GenBank/DDBJ databases">
        <title>Depth-based differentiation of microbial function through sediment-hosted aquifers and enrichment of novel symbionts in the deep terrestrial subsurface.</title>
        <authorList>
            <person name="Probst A.J."/>
            <person name="Ladd B."/>
            <person name="Jarett J.K."/>
            <person name="Geller-Mcgrath D.E."/>
            <person name="Sieber C.M.K."/>
            <person name="Emerson J.B."/>
            <person name="Anantharaman K."/>
            <person name="Thomas B.C."/>
            <person name="Malmstrom R."/>
            <person name="Stieglmeier M."/>
            <person name="Klingl A."/>
            <person name="Woyke T."/>
            <person name="Ryan C.M."/>
            <person name="Banfield J.F."/>
        </authorList>
    </citation>
    <scope>NUCLEOTIDE SEQUENCE [LARGE SCALE GENOMIC DNA]</scope>
</reference>
<proteinExistence type="predicted"/>
<name>A0A2H0WBS1_9BACT</name>
<sequence length="259" mass="29741">MRKNKLSVVLATHNEEKNIKDCLSSIEDLANEIVIIDGSSTDKTREIARNLGARIIKTSNKLMFHKNKQMALEKASGSWILQLDADERVSQELGKEIKTKISGGIENINGYYIPRKNYFFGRWLKKGGQYPDYVIRLVKKGKASFPCKTVHEQIRVEGEVDYLKNPLIHLASPNLASYLKKANIYTLETALKLLEKRDNKLLKAGDYLLVKPIFTFFSLFIRHKGFVDGIYGFLFALFSSLHFPLAFFKYLNLDRKKTK</sequence>
<dbReference type="EMBL" id="PEZT01000010">
    <property type="protein sequence ID" value="PIS09378.1"/>
    <property type="molecule type" value="Genomic_DNA"/>
</dbReference>
<evidence type="ECO:0000313" key="3">
    <source>
        <dbReference type="EMBL" id="PIS09378.1"/>
    </source>
</evidence>
<dbReference type="Pfam" id="PF00535">
    <property type="entry name" value="Glycos_transf_2"/>
    <property type="match status" value="1"/>
</dbReference>
<feature type="transmembrane region" description="Helical" evidence="1">
    <location>
        <begin position="229"/>
        <end position="251"/>
    </location>
</feature>
<comment type="caution">
    <text evidence="3">The sequence shown here is derived from an EMBL/GenBank/DDBJ whole genome shotgun (WGS) entry which is preliminary data.</text>
</comment>
<evidence type="ECO:0000259" key="2">
    <source>
        <dbReference type="Pfam" id="PF00535"/>
    </source>
</evidence>
<gene>
    <name evidence="3" type="ORF">COT75_01730</name>
</gene>
<dbReference type="SUPFAM" id="SSF53448">
    <property type="entry name" value="Nucleotide-diphospho-sugar transferases"/>
    <property type="match status" value="1"/>
</dbReference>